<dbReference type="PANTHER" id="PTHR22911:SF135">
    <property type="entry name" value="BLR4310 PROTEIN"/>
    <property type="match status" value="1"/>
</dbReference>
<proteinExistence type="predicted"/>
<dbReference type="Proteomes" id="UP000620262">
    <property type="component" value="Unassembled WGS sequence"/>
</dbReference>
<feature type="transmembrane region" description="Helical" evidence="1">
    <location>
        <begin position="213"/>
        <end position="234"/>
    </location>
</feature>
<organism evidence="3 4">
    <name type="scientific">Rhizobium viscosum</name>
    <name type="common">Arthrobacter viscosus</name>
    <dbReference type="NCBI Taxonomy" id="1673"/>
    <lineage>
        <taxon>Bacteria</taxon>
        <taxon>Pseudomonadati</taxon>
        <taxon>Pseudomonadota</taxon>
        <taxon>Alphaproteobacteria</taxon>
        <taxon>Hyphomicrobiales</taxon>
        <taxon>Rhizobiaceae</taxon>
        <taxon>Rhizobium/Agrobacterium group</taxon>
        <taxon>Rhizobium</taxon>
    </lineage>
</organism>
<keyword evidence="4" id="KW-1185">Reference proteome</keyword>
<feature type="transmembrane region" description="Helical" evidence="1">
    <location>
        <begin position="246"/>
        <end position="265"/>
    </location>
</feature>
<dbReference type="EMBL" id="JADBEC010000002">
    <property type="protein sequence ID" value="MBE1507573.1"/>
    <property type="molecule type" value="Genomic_DNA"/>
</dbReference>
<feature type="transmembrane region" description="Helical" evidence="1">
    <location>
        <begin position="188"/>
        <end position="207"/>
    </location>
</feature>
<gene>
    <name evidence="3" type="ORF">H4W29_004818</name>
</gene>
<dbReference type="PANTHER" id="PTHR22911">
    <property type="entry name" value="ACYL-MALONYL CONDENSING ENZYME-RELATED"/>
    <property type="match status" value="1"/>
</dbReference>
<evidence type="ECO:0000256" key="1">
    <source>
        <dbReference type="SAM" id="Phobius"/>
    </source>
</evidence>
<keyword evidence="1" id="KW-1133">Transmembrane helix</keyword>
<dbReference type="RefSeq" id="WP_192731303.1">
    <property type="nucleotide sequence ID" value="NZ_BAAAVL010000002.1"/>
</dbReference>
<feature type="transmembrane region" description="Helical" evidence="1">
    <location>
        <begin position="163"/>
        <end position="181"/>
    </location>
</feature>
<feature type="domain" description="EamA" evidence="2">
    <location>
        <begin position="161"/>
        <end position="285"/>
    </location>
</feature>
<dbReference type="SUPFAM" id="SSF103481">
    <property type="entry name" value="Multidrug resistance efflux transporter EmrE"/>
    <property type="match status" value="2"/>
</dbReference>
<keyword evidence="1" id="KW-0472">Membrane</keyword>
<accession>A0ABR9IWL4</accession>
<feature type="transmembrane region" description="Helical" evidence="1">
    <location>
        <begin position="77"/>
        <end position="102"/>
    </location>
</feature>
<feature type="transmembrane region" description="Helical" evidence="1">
    <location>
        <begin position="136"/>
        <end position="157"/>
    </location>
</feature>
<feature type="transmembrane region" description="Helical" evidence="1">
    <location>
        <begin position="271"/>
        <end position="290"/>
    </location>
</feature>
<feature type="transmembrane region" description="Helical" evidence="1">
    <location>
        <begin position="108"/>
        <end position="127"/>
    </location>
</feature>
<name>A0ABR9IWL4_RHIVS</name>
<feature type="domain" description="EamA" evidence="2">
    <location>
        <begin position="17"/>
        <end position="150"/>
    </location>
</feature>
<dbReference type="InterPro" id="IPR000620">
    <property type="entry name" value="EamA_dom"/>
</dbReference>
<feature type="transmembrane region" description="Helical" evidence="1">
    <location>
        <begin position="18"/>
        <end position="35"/>
    </location>
</feature>
<dbReference type="InterPro" id="IPR037185">
    <property type="entry name" value="EmrE-like"/>
</dbReference>
<dbReference type="Pfam" id="PF00892">
    <property type="entry name" value="EamA"/>
    <property type="match status" value="2"/>
</dbReference>
<reference evidence="3 4" key="1">
    <citation type="submission" date="2020-10" db="EMBL/GenBank/DDBJ databases">
        <title>Sequencing the genomes of 1000 actinobacteria strains.</title>
        <authorList>
            <person name="Klenk H.-P."/>
        </authorList>
    </citation>
    <scope>NUCLEOTIDE SEQUENCE [LARGE SCALE GENOMIC DNA]</scope>
    <source>
        <strain evidence="3 4">DSM 7307</strain>
    </source>
</reference>
<keyword evidence="1" id="KW-0812">Transmembrane</keyword>
<feature type="transmembrane region" description="Helical" evidence="1">
    <location>
        <begin position="47"/>
        <end position="65"/>
    </location>
</feature>
<comment type="caution">
    <text evidence="3">The sequence shown here is derived from an EMBL/GenBank/DDBJ whole genome shotgun (WGS) entry which is preliminary data.</text>
</comment>
<evidence type="ECO:0000313" key="4">
    <source>
        <dbReference type="Proteomes" id="UP000620262"/>
    </source>
</evidence>
<sequence length="301" mass="31887">MTIDHPARHLGAGEREKGILLVIGATLAWSASGVYSRLLTTDVWTAIAWRSLFGGLFLLIPCLFLEGGISRKQWRSVLHPSGLAMIVCQTVSQGCFIGALYMTSVANVTMIYSTAPFIAALFGWIILKEGVGRRTMIAGGISLLGVVVIVASSIGGGTGVGDLLALGMTVSFALVIVIPRINPEVPSLPPTVVSAFLTLVIFAPFGSVGSLDLHNWIVLAAFGATNFSLALVLFLAGARRMPPAEAALIGTMEIVLTPFWVWLLFSEQPPVATFFGGAIIFAAVLWHTAVDLSRSRRAHAG</sequence>
<protein>
    <submittedName>
        <fullName evidence="3">Drug/metabolite transporter (DMT)-like permease</fullName>
    </submittedName>
</protein>
<evidence type="ECO:0000259" key="2">
    <source>
        <dbReference type="Pfam" id="PF00892"/>
    </source>
</evidence>
<evidence type="ECO:0000313" key="3">
    <source>
        <dbReference type="EMBL" id="MBE1507573.1"/>
    </source>
</evidence>